<reference evidence="2 3" key="1">
    <citation type="submission" date="2016-10" db="EMBL/GenBank/DDBJ databases">
        <authorList>
            <person name="Varghese N."/>
            <person name="Submissions S."/>
        </authorList>
    </citation>
    <scope>NUCLEOTIDE SEQUENCE [LARGE SCALE GENOMIC DNA]</scope>
    <source>
        <strain evidence="2 3">DSM 16525</strain>
    </source>
</reference>
<evidence type="ECO:0000313" key="1">
    <source>
        <dbReference type="EMBL" id="GEN13259.1"/>
    </source>
</evidence>
<evidence type="ECO:0000313" key="3">
    <source>
        <dbReference type="Proteomes" id="UP000183760"/>
    </source>
</evidence>
<dbReference type="EMBL" id="FOIB01000016">
    <property type="protein sequence ID" value="SEU41270.1"/>
    <property type="molecule type" value="Genomic_DNA"/>
</dbReference>
<dbReference type="AlphaFoldDB" id="A0A511TGF3"/>
<proteinExistence type="predicted"/>
<reference evidence="1 4" key="2">
    <citation type="submission" date="2019-07" db="EMBL/GenBank/DDBJ databases">
        <title>Whole genome shotgun sequence of Myxococcus fulvus NBRC 100333.</title>
        <authorList>
            <person name="Hosoyama A."/>
            <person name="Uohara A."/>
            <person name="Ohji S."/>
            <person name="Ichikawa N."/>
        </authorList>
    </citation>
    <scope>NUCLEOTIDE SEQUENCE [LARGE SCALE GENOMIC DNA]</scope>
    <source>
        <strain evidence="1 4">NBRC 100333</strain>
    </source>
</reference>
<dbReference type="Proteomes" id="UP000183760">
    <property type="component" value="Unassembled WGS sequence"/>
</dbReference>
<evidence type="ECO:0000313" key="2">
    <source>
        <dbReference type="EMBL" id="SEU41270.1"/>
    </source>
</evidence>
<evidence type="ECO:0000313" key="4">
    <source>
        <dbReference type="Proteomes" id="UP000321514"/>
    </source>
</evidence>
<sequence length="142" mass="15742">MGVRTMTYERSGRTNTAAQALRLTGLEHLAVLEQGEVVSERDLTAHEVRTLTPLLEQVEHQPAPVVLVPQAGGPDGLAVTLAFEDEESPRVRLATERLPAKGAGPLYDLLLWELDALLTRELHTRAPRHAHVVLPHELRQEE</sequence>
<gene>
    <name evidence="1" type="ORF">MFU01_82960</name>
    <name evidence="2" type="ORF">SAMN05443572_116145</name>
</gene>
<organism evidence="1 4">
    <name type="scientific">Myxococcus fulvus</name>
    <dbReference type="NCBI Taxonomy" id="33"/>
    <lineage>
        <taxon>Bacteria</taxon>
        <taxon>Pseudomonadati</taxon>
        <taxon>Myxococcota</taxon>
        <taxon>Myxococcia</taxon>
        <taxon>Myxococcales</taxon>
        <taxon>Cystobacterineae</taxon>
        <taxon>Myxococcaceae</taxon>
        <taxon>Myxococcus</taxon>
    </lineage>
</organism>
<accession>A0A511TGF3</accession>
<dbReference type="Proteomes" id="UP000321514">
    <property type="component" value="Unassembled WGS sequence"/>
</dbReference>
<comment type="caution">
    <text evidence="1">The sequence shown here is derived from an EMBL/GenBank/DDBJ whole genome shotgun (WGS) entry which is preliminary data.</text>
</comment>
<dbReference type="EMBL" id="BJXR01000077">
    <property type="protein sequence ID" value="GEN13259.1"/>
    <property type="molecule type" value="Genomic_DNA"/>
</dbReference>
<protein>
    <submittedName>
        <fullName evidence="1">Uncharacterized protein</fullName>
    </submittedName>
</protein>
<name>A0A511TGF3_MYXFU</name>
<keyword evidence="3" id="KW-1185">Reference proteome</keyword>